<dbReference type="Proteomes" id="UP000000248">
    <property type="component" value="Chromosome"/>
</dbReference>
<sequence>MKKFLRSVLKILLSLILLLVITVIFAICGIGKHILQNDGINPAQANEDNVTKMLFFLIEKYATLSLKAQCDQIIKKDEGCRCFAKEFQVSAKTVMSNSDEKTRESDEKLAIDKMTACGFTKEEMEHFAKALEKQ</sequence>
<name>A5EV88_DICNV</name>
<protein>
    <submittedName>
        <fullName evidence="1">Uncharacterized protein</fullName>
    </submittedName>
</protein>
<dbReference type="RefSeq" id="WP_012030993.1">
    <property type="nucleotide sequence ID" value="NC_009446.1"/>
</dbReference>
<reference evidence="1 2" key="1">
    <citation type="journal article" date="2007" name="Nat. Biotechnol.">
        <title>Genome sequence and identification of candidate vaccine antigens from the animal pathogen Dichelobacter nodosus.</title>
        <authorList>
            <person name="Myers G.S."/>
            <person name="Parker D."/>
            <person name="Al-Hasani K."/>
            <person name="Kennan R.M."/>
            <person name="Seemann T."/>
            <person name="Ren Q."/>
            <person name="Badger J.H."/>
            <person name="Selengut J.D."/>
            <person name="Deboy R.T."/>
            <person name="Tettelin H."/>
            <person name="Boyce J.D."/>
            <person name="McCarl V.P."/>
            <person name="Han X."/>
            <person name="Nelson W.C."/>
            <person name="Madupu R."/>
            <person name="Mohamoud Y."/>
            <person name="Holley T."/>
            <person name="Fedorova N."/>
            <person name="Khouri H."/>
            <person name="Bottomley S.P."/>
            <person name="Whittington R.J."/>
            <person name="Adler B."/>
            <person name="Songer J.G."/>
            <person name="Rood J.I."/>
            <person name="Paulsen I.T."/>
        </authorList>
    </citation>
    <scope>NUCLEOTIDE SEQUENCE [LARGE SCALE GENOMIC DNA]</scope>
    <source>
        <strain evidence="1 2">VCS1703A</strain>
    </source>
</reference>
<proteinExistence type="predicted"/>
<dbReference type="HOGENOM" id="CLU_1892888_0_0_6"/>
<evidence type="ECO:0000313" key="1">
    <source>
        <dbReference type="EMBL" id="ABQ13237.1"/>
    </source>
</evidence>
<dbReference type="AlphaFoldDB" id="A5EV88"/>
<evidence type="ECO:0000313" key="2">
    <source>
        <dbReference type="Proteomes" id="UP000000248"/>
    </source>
</evidence>
<gene>
    <name evidence="1" type="ordered locus">DNO_0660</name>
</gene>
<dbReference type="EMBL" id="CP000513">
    <property type="protein sequence ID" value="ABQ13237.1"/>
    <property type="molecule type" value="Genomic_DNA"/>
</dbReference>
<organism evidence="1 2">
    <name type="scientific">Dichelobacter nodosus (strain VCS1703A)</name>
    <dbReference type="NCBI Taxonomy" id="246195"/>
    <lineage>
        <taxon>Bacteria</taxon>
        <taxon>Pseudomonadati</taxon>
        <taxon>Pseudomonadota</taxon>
        <taxon>Gammaproteobacteria</taxon>
        <taxon>Cardiobacteriales</taxon>
        <taxon>Cardiobacteriaceae</taxon>
        <taxon>Dichelobacter</taxon>
    </lineage>
</organism>
<keyword evidence="2" id="KW-1185">Reference proteome</keyword>
<dbReference type="STRING" id="246195.DNO_0660"/>
<dbReference type="KEGG" id="dno:DNO_0660"/>
<accession>A5EV88</accession>